<dbReference type="EMBL" id="JBAMMX010000027">
    <property type="protein sequence ID" value="KAK6912823.1"/>
    <property type="molecule type" value="Genomic_DNA"/>
</dbReference>
<sequence>MALKLPTLEEDRNPGAHPHGESCSCISEGRNYELVPSVLTLLETVYGNYHRESDDLHAVVQRFFEENHQVIAIVGHRKGLQLINNLVLTSERKKCYVFCILLSNWLLKMVLAWGNVVLIFASECNDVHTVINISSRFNLGKGIESRLGKDLLGRIKANGFIDVKE</sequence>
<name>A0AAN8ULI4_9MAGN</name>
<evidence type="ECO:0000256" key="1">
    <source>
        <dbReference type="SAM" id="MobiDB-lite"/>
    </source>
</evidence>
<dbReference type="Proteomes" id="UP001370490">
    <property type="component" value="Unassembled WGS sequence"/>
</dbReference>
<feature type="region of interest" description="Disordered" evidence="1">
    <location>
        <begin position="1"/>
        <end position="20"/>
    </location>
</feature>
<keyword evidence="3" id="KW-1185">Reference proteome</keyword>
<organism evidence="2 3">
    <name type="scientific">Dillenia turbinata</name>
    <dbReference type="NCBI Taxonomy" id="194707"/>
    <lineage>
        <taxon>Eukaryota</taxon>
        <taxon>Viridiplantae</taxon>
        <taxon>Streptophyta</taxon>
        <taxon>Embryophyta</taxon>
        <taxon>Tracheophyta</taxon>
        <taxon>Spermatophyta</taxon>
        <taxon>Magnoliopsida</taxon>
        <taxon>eudicotyledons</taxon>
        <taxon>Gunneridae</taxon>
        <taxon>Pentapetalae</taxon>
        <taxon>Dilleniales</taxon>
        <taxon>Dilleniaceae</taxon>
        <taxon>Dillenia</taxon>
    </lineage>
</organism>
<feature type="compositionally biased region" description="Basic and acidic residues" evidence="1">
    <location>
        <begin position="7"/>
        <end position="20"/>
    </location>
</feature>
<dbReference type="AlphaFoldDB" id="A0AAN8ULI4"/>
<proteinExistence type="predicted"/>
<gene>
    <name evidence="2" type="ORF">RJ641_022424</name>
</gene>
<reference evidence="2 3" key="1">
    <citation type="submission" date="2023-12" db="EMBL/GenBank/DDBJ databases">
        <title>A high-quality genome assembly for Dillenia turbinata (Dilleniales).</title>
        <authorList>
            <person name="Chanderbali A."/>
        </authorList>
    </citation>
    <scope>NUCLEOTIDE SEQUENCE [LARGE SCALE GENOMIC DNA]</scope>
    <source>
        <strain evidence="2">LSX21</strain>
        <tissue evidence="2">Leaf</tissue>
    </source>
</reference>
<protein>
    <submittedName>
        <fullName evidence="2">Uncharacterized protein</fullName>
    </submittedName>
</protein>
<accession>A0AAN8ULI4</accession>
<evidence type="ECO:0000313" key="2">
    <source>
        <dbReference type="EMBL" id="KAK6912823.1"/>
    </source>
</evidence>
<comment type="caution">
    <text evidence="2">The sequence shown here is derived from an EMBL/GenBank/DDBJ whole genome shotgun (WGS) entry which is preliminary data.</text>
</comment>
<evidence type="ECO:0000313" key="3">
    <source>
        <dbReference type="Proteomes" id="UP001370490"/>
    </source>
</evidence>